<dbReference type="AlphaFoldDB" id="A0A1Q5P1G6"/>
<dbReference type="GO" id="GO:0005737">
    <property type="term" value="C:cytoplasm"/>
    <property type="evidence" value="ECO:0007669"/>
    <property type="project" value="UniProtKB-SubCell"/>
</dbReference>
<accession>A0A1Q5P1G6</accession>
<evidence type="ECO:0000256" key="10">
    <source>
        <dbReference type="ARBA" id="ARBA00023204"/>
    </source>
</evidence>
<comment type="caution">
    <text evidence="15">The sequence shown here is derived from an EMBL/GenBank/DDBJ whole genome shotgun (WGS) entry which is preliminary data.</text>
</comment>
<name>A0A1Q5P1G6_9BACI</name>
<keyword evidence="10" id="KW-0234">DNA repair</keyword>
<keyword evidence="4" id="KW-0547">Nucleotide-binding</keyword>
<evidence type="ECO:0000256" key="8">
    <source>
        <dbReference type="ARBA" id="ARBA00022881"/>
    </source>
</evidence>
<evidence type="ECO:0000256" key="2">
    <source>
        <dbReference type="ARBA" id="ARBA00022490"/>
    </source>
</evidence>
<dbReference type="STRING" id="1714354.BLL40_12285"/>
<reference evidence="15 16" key="1">
    <citation type="submission" date="2016-12" db="EMBL/GenBank/DDBJ databases">
        <title>Domibacillus sp. SAOS 44 whole genome sequencing.</title>
        <authorList>
            <person name="Verma A."/>
            <person name="Krishnamurthi S."/>
        </authorList>
    </citation>
    <scope>NUCLEOTIDE SEQUENCE [LARGE SCALE GENOMIC DNA]</scope>
    <source>
        <strain evidence="15 16">SAOS 44</strain>
    </source>
</reference>
<dbReference type="GO" id="GO:0005524">
    <property type="term" value="F:ATP binding"/>
    <property type="evidence" value="ECO:0007669"/>
    <property type="project" value="UniProtKB-KW"/>
</dbReference>
<dbReference type="PANTHER" id="PTHR43152">
    <property type="entry name" value="UVRABC SYSTEM PROTEIN A"/>
    <property type="match status" value="1"/>
</dbReference>
<comment type="similarity">
    <text evidence="11">Belongs to the ABC transporter superfamily. UvrA family.</text>
</comment>
<evidence type="ECO:0000313" key="15">
    <source>
        <dbReference type="EMBL" id="OKL36099.1"/>
    </source>
</evidence>
<keyword evidence="2" id="KW-0963">Cytoplasm</keyword>
<dbReference type="Gene3D" id="3.40.50.300">
    <property type="entry name" value="P-loop containing nucleotide triphosphate hydrolases"/>
    <property type="match status" value="3"/>
</dbReference>
<evidence type="ECO:0000256" key="3">
    <source>
        <dbReference type="ARBA" id="ARBA00022737"/>
    </source>
</evidence>
<keyword evidence="16" id="KW-1185">Reference proteome</keyword>
<evidence type="ECO:0000256" key="5">
    <source>
        <dbReference type="ARBA" id="ARBA00022763"/>
    </source>
</evidence>
<evidence type="ECO:0000256" key="13">
    <source>
        <dbReference type="ARBA" id="ARBA00042156"/>
    </source>
</evidence>
<evidence type="ECO:0000256" key="12">
    <source>
        <dbReference type="ARBA" id="ARBA00039316"/>
    </source>
</evidence>
<dbReference type="OrthoDB" id="9809851at2"/>
<dbReference type="PROSITE" id="PS50893">
    <property type="entry name" value="ABC_TRANSPORTER_2"/>
    <property type="match status" value="1"/>
</dbReference>
<dbReference type="Gene3D" id="1.10.8.280">
    <property type="entry name" value="ABC transporter ATPase domain-like"/>
    <property type="match status" value="1"/>
</dbReference>
<sequence length="759" mass="84034">MSEIQDEIILRGLKEHNLKNIDLNIPKEKIIVFTGLSGSGKSSVVFDTLATESRRQMTLNYPLYVRNQMPRYERPHADLMQNLSPVIVVEQRPIGGNSRSTVGTYMDINPLIRLLFSRVGNPSIGFANEFSSQSSFGRCPECGGYGEVIAPDQNKMIDYDKSLRDYAVKFKPLSPSGWQGRWMMTGGLFNPDKRIKDYSEEELHLLLYGPREGERVYAPFHTKNGPQDHEWDGLLPRFTRLYINRDISKLKEVSQDNVLAVSTRFLCPTCQGSGLNPKVLECRINGLNIAEYDQLELPEILEELKNIKDPMGESIAQQAIPHVKQLVDMGLGYLSLSRKMGTLSSGEAQRVKIARHLGSSLNNITYIFDEPSAGLHPEEVDMLIQMLKRLKDQHNTVIVIEHNLSVIKVADEIIEMGPGAGVNGGEVVYQGTLEGLKNSPTATALNHKLTINKNPRDIKSYFTINRASNNNLKNISVNIPKNVLVSICGVSGSGKSSLMLEAFTEKYPETIMVGQGGIGISNRSTLATYMGIMDDIRATFSKETGQSAGLFSFNSLGACPICKGKGVLTPDVAFADPVTIACEACDGTRYSDEALSYRYQDKNIVEILDLTIDEAIHYFKIPKIIKRVHTLKDVGLGYLTLGQTTSSLSGGEVQRLKLASHLQKEGQIYLIDEPSLGLHTEDNEKLLDVFQNLVNRGNSVIIIEHNLNFIAAGDWVIELGSGGGKQGGQIILEGTPEEMLSAETLTAKWLKDAVRKHFT</sequence>
<dbReference type="Pfam" id="PF00005">
    <property type="entry name" value="ABC_tran"/>
    <property type="match status" value="1"/>
</dbReference>
<evidence type="ECO:0000256" key="9">
    <source>
        <dbReference type="ARBA" id="ARBA00023125"/>
    </source>
</evidence>
<evidence type="ECO:0000313" key="16">
    <source>
        <dbReference type="Proteomes" id="UP000186524"/>
    </source>
</evidence>
<keyword evidence="3" id="KW-0677">Repeat</keyword>
<evidence type="ECO:0000256" key="6">
    <source>
        <dbReference type="ARBA" id="ARBA00022769"/>
    </source>
</evidence>
<keyword evidence="5" id="KW-0227">DNA damage</keyword>
<keyword evidence="9" id="KW-0238">DNA-binding</keyword>
<dbReference type="RefSeq" id="WP_073712199.1">
    <property type="nucleotide sequence ID" value="NZ_MRWQ01000010.1"/>
</dbReference>
<dbReference type="GO" id="GO:0003677">
    <property type="term" value="F:DNA binding"/>
    <property type="evidence" value="ECO:0007669"/>
    <property type="project" value="UniProtKB-KW"/>
</dbReference>
<proteinExistence type="inferred from homology"/>
<comment type="subcellular location">
    <subcellularLocation>
        <location evidence="1">Cytoplasm</location>
    </subcellularLocation>
</comment>
<evidence type="ECO:0000259" key="14">
    <source>
        <dbReference type="PROSITE" id="PS50893"/>
    </source>
</evidence>
<evidence type="ECO:0000256" key="4">
    <source>
        <dbReference type="ARBA" id="ARBA00022741"/>
    </source>
</evidence>
<keyword evidence="7" id="KW-0067">ATP-binding</keyword>
<dbReference type="GO" id="GO:0004518">
    <property type="term" value="F:nuclease activity"/>
    <property type="evidence" value="ECO:0007669"/>
    <property type="project" value="UniProtKB-KW"/>
</dbReference>
<organism evidence="15 16">
    <name type="scientific">Domibacillus mangrovi</name>
    <dbReference type="NCBI Taxonomy" id="1714354"/>
    <lineage>
        <taxon>Bacteria</taxon>
        <taxon>Bacillati</taxon>
        <taxon>Bacillota</taxon>
        <taxon>Bacilli</taxon>
        <taxon>Bacillales</taxon>
        <taxon>Bacillaceae</taxon>
        <taxon>Domibacillus</taxon>
    </lineage>
</organism>
<dbReference type="PANTHER" id="PTHR43152:SF3">
    <property type="entry name" value="UVRABC SYSTEM PROTEIN A"/>
    <property type="match status" value="1"/>
</dbReference>
<gene>
    <name evidence="15" type="ORF">BLL40_12285</name>
</gene>
<keyword evidence="8" id="KW-0267">Excision nuclease</keyword>
<dbReference type="InterPro" id="IPR003439">
    <property type="entry name" value="ABC_transporter-like_ATP-bd"/>
</dbReference>
<dbReference type="InterPro" id="IPR027417">
    <property type="entry name" value="P-loop_NTPase"/>
</dbReference>
<dbReference type="Gene3D" id="1.20.1580.10">
    <property type="entry name" value="ABC transporter ATPase like domain"/>
    <property type="match status" value="2"/>
</dbReference>
<protein>
    <recommendedName>
        <fullName evidence="12">UvrABC system protein A</fullName>
    </recommendedName>
    <alternativeName>
        <fullName evidence="13">Excinuclease ABC subunit A</fullName>
    </alternativeName>
</protein>
<dbReference type="SUPFAM" id="SSF52540">
    <property type="entry name" value="P-loop containing nucleoside triphosphate hydrolases"/>
    <property type="match status" value="2"/>
</dbReference>
<evidence type="ECO:0000256" key="7">
    <source>
        <dbReference type="ARBA" id="ARBA00022840"/>
    </source>
</evidence>
<dbReference type="Proteomes" id="UP000186524">
    <property type="component" value="Unassembled WGS sequence"/>
</dbReference>
<keyword evidence="6" id="KW-0228">DNA excision</keyword>
<dbReference type="EMBL" id="MRWQ01000010">
    <property type="protein sequence ID" value="OKL36099.1"/>
    <property type="molecule type" value="Genomic_DNA"/>
</dbReference>
<dbReference type="GO" id="GO:0006281">
    <property type="term" value="P:DNA repair"/>
    <property type="evidence" value="ECO:0007669"/>
    <property type="project" value="UniProtKB-KW"/>
</dbReference>
<feature type="domain" description="ABC transporter" evidence="14">
    <location>
        <begin position="455"/>
        <end position="746"/>
    </location>
</feature>
<evidence type="ECO:0000256" key="11">
    <source>
        <dbReference type="ARBA" id="ARBA00038000"/>
    </source>
</evidence>
<evidence type="ECO:0000256" key="1">
    <source>
        <dbReference type="ARBA" id="ARBA00004496"/>
    </source>
</evidence>
<dbReference type="GO" id="GO:0016887">
    <property type="term" value="F:ATP hydrolysis activity"/>
    <property type="evidence" value="ECO:0007669"/>
    <property type="project" value="InterPro"/>
</dbReference>